<protein>
    <submittedName>
        <fullName evidence="2">RNA-binding transcriptional accessory protein</fullName>
    </submittedName>
</protein>
<feature type="domain" description="S1 motif" evidence="1">
    <location>
        <begin position="652"/>
        <end position="721"/>
    </location>
</feature>
<dbReference type="InterPro" id="IPR041692">
    <property type="entry name" value="HHH_9"/>
</dbReference>
<dbReference type="InterPro" id="IPR012337">
    <property type="entry name" value="RNaseH-like_sf"/>
</dbReference>
<accession>A0A9D2ICF1</accession>
<dbReference type="SUPFAM" id="SSF47781">
    <property type="entry name" value="RuvA domain 2-like"/>
    <property type="match status" value="2"/>
</dbReference>
<dbReference type="InterPro" id="IPR044146">
    <property type="entry name" value="S1_Tex"/>
</dbReference>
<sequence length="728" mass="80433">MDIVKKLTEEFPSVKQDKVQNIIDLIDEGNTIPFIARYRKEMTGSCDDQVLREFNDRLAYLRNLEKRKEEVAGSITEQGKMTEEIQKALDAASTLTEVEDIYRPYKQKKKTRASVAIEKGLQPLAEFILAQDKNADVKAEAEKYIDAEKGVSSADEAIEGAKDIIAEIVSDDANVRKKLRNLFMKNGEVVTKLVNAEKDEAKTYEMYADYSELVPEIKSHRVLAVNRGEKEGYLKVKVTFNEEIAKRIAGAGYLKDGGYSTELVKEAVDDSYDRLIYPSIEREVRAALTESASEQAIKIFEVNLKPLLMQPPMKDKVTLGLDPAYRTGCKIAVVDGTGKVLDKTVVYPTPGPKQNIDAAKAKLKELIAKYGVQVISIGNGTASKESEIFVAELIKEIKEETGRTVEYIVVSEAGASVYSASPLGAEEFPDYDVAERSAVSIARRLQDPLAELIKIDPKSIGVGQYQHDMDKKRLDSVLSGVLEDCVNSVGVDLNTASVSLLKYVAGLNAGIAKNIVAYREGNGKFRSRKEILKVPKLGEKAFTQCAGFLRIPGGDNILDNTAVHPESYGAAEKLLEIFGYTEEDVKEGKISDLPQKVKEYGEEKAAKEAGLDVPTMKDVVAEIVKPGRDIRDALPKPVLRSDIMDINDLAPGMELTGTVRNVVDFGAFIDIGVHQDGLVHITEITDRYIKHPSDVLKVGQRVTVWVKDVDVKKNRIGLTMKKPRAKAQ</sequence>
<dbReference type="PANTHER" id="PTHR10724">
    <property type="entry name" value="30S RIBOSOMAL PROTEIN S1"/>
    <property type="match status" value="1"/>
</dbReference>
<reference evidence="2" key="2">
    <citation type="submission" date="2021-04" db="EMBL/GenBank/DDBJ databases">
        <authorList>
            <person name="Gilroy R."/>
        </authorList>
    </citation>
    <scope>NUCLEOTIDE SEQUENCE</scope>
    <source>
        <strain evidence="2">CHK187-5294</strain>
    </source>
</reference>
<dbReference type="PROSITE" id="PS50126">
    <property type="entry name" value="S1"/>
    <property type="match status" value="1"/>
</dbReference>
<dbReference type="Pfam" id="PF12836">
    <property type="entry name" value="HHH_3"/>
    <property type="match status" value="1"/>
</dbReference>
<evidence type="ECO:0000313" key="2">
    <source>
        <dbReference type="EMBL" id="HIZ03465.1"/>
    </source>
</evidence>
<dbReference type="Pfam" id="PF09371">
    <property type="entry name" value="Tex_N"/>
    <property type="match status" value="1"/>
</dbReference>
<dbReference type="FunFam" id="1.10.150.310:FF:000001">
    <property type="entry name" value="RNA-binding transcriptional accessory protein"/>
    <property type="match status" value="1"/>
</dbReference>
<dbReference type="InterPro" id="IPR023323">
    <property type="entry name" value="Tex-like_dom_sf"/>
</dbReference>
<dbReference type="GO" id="GO:0006412">
    <property type="term" value="P:translation"/>
    <property type="evidence" value="ECO:0007669"/>
    <property type="project" value="TreeGrafter"/>
</dbReference>
<dbReference type="Gene3D" id="1.10.150.310">
    <property type="entry name" value="Tex RuvX-like domain-like"/>
    <property type="match status" value="1"/>
</dbReference>
<dbReference type="InterPro" id="IPR018974">
    <property type="entry name" value="Tex-like_N"/>
</dbReference>
<dbReference type="GO" id="GO:0005737">
    <property type="term" value="C:cytoplasm"/>
    <property type="evidence" value="ECO:0007669"/>
    <property type="project" value="UniProtKB-ARBA"/>
</dbReference>
<dbReference type="FunFam" id="2.40.50.140:FF:000051">
    <property type="entry name" value="RNA-binding transcriptional accessory protein"/>
    <property type="match status" value="1"/>
</dbReference>
<dbReference type="InterPro" id="IPR010994">
    <property type="entry name" value="RuvA_2-like"/>
</dbReference>
<evidence type="ECO:0000313" key="3">
    <source>
        <dbReference type="Proteomes" id="UP000824132"/>
    </source>
</evidence>
<dbReference type="GO" id="GO:0003735">
    <property type="term" value="F:structural constituent of ribosome"/>
    <property type="evidence" value="ECO:0007669"/>
    <property type="project" value="TreeGrafter"/>
</dbReference>
<dbReference type="Pfam" id="PF17674">
    <property type="entry name" value="HHH_9"/>
    <property type="match status" value="1"/>
</dbReference>
<dbReference type="CDD" id="cd05685">
    <property type="entry name" value="S1_Tex"/>
    <property type="match status" value="1"/>
</dbReference>
<dbReference type="EMBL" id="DXCL01000026">
    <property type="protein sequence ID" value="HIZ03465.1"/>
    <property type="molecule type" value="Genomic_DNA"/>
</dbReference>
<dbReference type="Pfam" id="PF00575">
    <property type="entry name" value="S1"/>
    <property type="match status" value="1"/>
</dbReference>
<dbReference type="FunFam" id="3.30.420.140:FF:000001">
    <property type="entry name" value="RNA-binding transcriptional accessory protein"/>
    <property type="match status" value="1"/>
</dbReference>
<dbReference type="SUPFAM" id="SSF53098">
    <property type="entry name" value="Ribonuclease H-like"/>
    <property type="match status" value="1"/>
</dbReference>
<name>A0A9D2ICF1_9FIRM</name>
<dbReference type="InterPro" id="IPR003029">
    <property type="entry name" value="S1_domain"/>
</dbReference>
<dbReference type="InterPro" id="IPR050437">
    <property type="entry name" value="Ribos_protein_bS1-like"/>
</dbReference>
<dbReference type="InterPro" id="IPR023319">
    <property type="entry name" value="Tex-like_HTH_dom_sf"/>
</dbReference>
<organism evidence="2 3">
    <name type="scientific">Candidatus Borkfalkia avistercoris</name>
    <dbReference type="NCBI Taxonomy" id="2838504"/>
    <lineage>
        <taxon>Bacteria</taxon>
        <taxon>Bacillati</taxon>
        <taxon>Bacillota</taxon>
        <taxon>Clostridia</taxon>
        <taxon>Christensenellales</taxon>
        <taxon>Christensenellaceae</taxon>
        <taxon>Candidatus Borkfalkia</taxon>
    </lineage>
</organism>
<evidence type="ECO:0000259" key="1">
    <source>
        <dbReference type="PROSITE" id="PS50126"/>
    </source>
</evidence>
<dbReference type="AlphaFoldDB" id="A0A9D2ICF1"/>
<dbReference type="Pfam" id="PF22706">
    <property type="entry name" value="Tex_central_region"/>
    <property type="match status" value="1"/>
</dbReference>
<dbReference type="InterPro" id="IPR006641">
    <property type="entry name" value="YqgF/RNaseH-like_dom"/>
</dbReference>
<dbReference type="GO" id="GO:0003729">
    <property type="term" value="F:mRNA binding"/>
    <property type="evidence" value="ECO:0007669"/>
    <property type="project" value="TreeGrafter"/>
</dbReference>
<reference evidence="2" key="1">
    <citation type="journal article" date="2021" name="PeerJ">
        <title>Extensive microbial diversity within the chicken gut microbiome revealed by metagenomics and culture.</title>
        <authorList>
            <person name="Gilroy R."/>
            <person name="Ravi A."/>
            <person name="Getino M."/>
            <person name="Pursley I."/>
            <person name="Horton D.L."/>
            <person name="Alikhan N.F."/>
            <person name="Baker D."/>
            <person name="Gharbi K."/>
            <person name="Hall N."/>
            <person name="Watson M."/>
            <person name="Adriaenssens E.M."/>
            <person name="Foster-Nyarko E."/>
            <person name="Jarju S."/>
            <person name="Secka A."/>
            <person name="Antonio M."/>
            <person name="Oren A."/>
            <person name="Chaudhuri R.R."/>
            <person name="La Ragione R."/>
            <person name="Hildebrand F."/>
            <person name="Pallen M.J."/>
        </authorList>
    </citation>
    <scope>NUCLEOTIDE SEQUENCE</scope>
    <source>
        <strain evidence="2">CHK187-5294</strain>
    </source>
</reference>
<dbReference type="SUPFAM" id="SSF50249">
    <property type="entry name" value="Nucleic acid-binding proteins"/>
    <property type="match status" value="1"/>
</dbReference>
<dbReference type="FunFam" id="1.10.10.650:FF:000001">
    <property type="entry name" value="S1 RNA-binding domain 1"/>
    <property type="match status" value="1"/>
</dbReference>
<proteinExistence type="predicted"/>
<dbReference type="InterPro" id="IPR055179">
    <property type="entry name" value="Tex-like_central_region"/>
</dbReference>
<dbReference type="InterPro" id="IPR012340">
    <property type="entry name" value="NA-bd_OB-fold"/>
</dbReference>
<dbReference type="GO" id="GO:0006139">
    <property type="term" value="P:nucleobase-containing compound metabolic process"/>
    <property type="evidence" value="ECO:0007669"/>
    <property type="project" value="InterPro"/>
</dbReference>
<dbReference type="PANTHER" id="PTHR10724:SF10">
    <property type="entry name" value="S1 RNA-BINDING DOMAIN-CONTAINING PROTEIN 1"/>
    <property type="match status" value="1"/>
</dbReference>
<dbReference type="SUPFAM" id="SSF158832">
    <property type="entry name" value="Tex N-terminal region-like"/>
    <property type="match status" value="1"/>
</dbReference>
<dbReference type="Proteomes" id="UP000824132">
    <property type="component" value="Unassembled WGS sequence"/>
</dbReference>
<dbReference type="Pfam" id="PF16921">
    <property type="entry name" value="Tex_YqgF"/>
    <property type="match status" value="1"/>
</dbReference>
<dbReference type="Gene3D" id="3.30.420.140">
    <property type="entry name" value="YqgF/RNase H-like domain"/>
    <property type="match status" value="1"/>
</dbReference>
<dbReference type="Gene3D" id="1.10.10.650">
    <property type="entry name" value="RuvA domain 2-like"/>
    <property type="match status" value="1"/>
</dbReference>
<dbReference type="SMART" id="SM00732">
    <property type="entry name" value="YqgFc"/>
    <property type="match status" value="1"/>
</dbReference>
<dbReference type="Gene3D" id="2.40.50.140">
    <property type="entry name" value="Nucleic acid-binding proteins"/>
    <property type="match status" value="1"/>
</dbReference>
<dbReference type="Gene3D" id="1.10.3500.10">
    <property type="entry name" value="Tex N-terminal region-like"/>
    <property type="match status" value="1"/>
</dbReference>
<dbReference type="SMART" id="SM00316">
    <property type="entry name" value="S1"/>
    <property type="match status" value="1"/>
</dbReference>
<gene>
    <name evidence="2" type="ORF">H9727_04180</name>
</gene>
<dbReference type="InterPro" id="IPR037027">
    <property type="entry name" value="YqgF/RNaseH-like_dom_sf"/>
</dbReference>
<comment type="caution">
    <text evidence="2">The sequence shown here is derived from an EMBL/GenBank/DDBJ whole genome shotgun (WGS) entry which is preliminary data.</text>
</comment>
<dbReference type="InterPro" id="IPR032639">
    <property type="entry name" value="Tex_YqgF"/>
</dbReference>